<evidence type="ECO:0000313" key="21">
    <source>
        <dbReference type="Proteomes" id="UP000488956"/>
    </source>
</evidence>
<evidence type="ECO:0000313" key="13">
    <source>
        <dbReference type="Proteomes" id="UP000433483"/>
    </source>
</evidence>
<dbReference type="EMBL" id="QXGE01002091">
    <property type="protein sequence ID" value="KAE9285021.1"/>
    <property type="molecule type" value="Genomic_DNA"/>
</dbReference>
<reference evidence="12 13" key="1">
    <citation type="submission" date="2018-08" db="EMBL/GenBank/DDBJ databases">
        <title>Genomic investigation of the strawberry pathogen Phytophthora fragariae indicates pathogenicity is determined by transcriptional variation in three key races.</title>
        <authorList>
            <person name="Adams T.M."/>
            <person name="Armitage A.D."/>
            <person name="Sobczyk M.K."/>
            <person name="Bates H.J."/>
            <person name="Dunwell J.M."/>
            <person name="Nellist C.F."/>
            <person name="Harrison R.J."/>
        </authorList>
    </citation>
    <scope>NUCLEOTIDE SEQUENCE [LARGE SCALE GENOMIC DNA]</scope>
    <source>
        <strain evidence="10 14">A4</strain>
        <strain evidence="8 15">BC-1</strain>
        <strain evidence="9 19">BC-23</strain>
        <strain evidence="7 13">NOV-27</strain>
        <strain evidence="6 16">NOV-5</strain>
        <strain evidence="5 17">NOV-71</strain>
        <strain evidence="11 20">NOV-77</strain>
        <strain evidence="2 12">NOV-9</strain>
        <strain evidence="4 21">ONT-3</strain>
        <strain evidence="3 18">SCRP245</strain>
    </source>
</reference>
<dbReference type="Proteomes" id="UP000486351">
    <property type="component" value="Unassembled WGS sequence"/>
</dbReference>
<evidence type="ECO:0000313" key="16">
    <source>
        <dbReference type="Proteomes" id="UP000440732"/>
    </source>
</evidence>
<evidence type="ECO:0000313" key="12">
    <source>
        <dbReference type="Proteomes" id="UP000429523"/>
    </source>
</evidence>
<dbReference type="EMBL" id="QXFX01001954">
    <property type="protein sequence ID" value="KAE9082574.1"/>
    <property type="molecule type" value="Genomic_DNA"/>
</dbReference>
<dbReference type="EMBL" id="QXFZ01000568">
    <property type="protein sequence ID" value="KAE9111697.1"/>
    <property type="molecule type" value="Genomic_DNA"/>
</dbReference>
<dbReference type="EMBL" id="QXGA01000544">
    <property type="protein sequence ID" value="KAE9144410.1"/>
    <property type="molecule type" value="Genomic_DNA"/>
</dbReference>
<dbReference type="EMBL" id="QXFW01002002">
    <property type="protein sequence ID" value="KAE8983200.1"/>
    <property type="molecule type" value="Genomic_DNA"/>
</dbReference>
<dbReference type="EMBL" id="QXGD01002200">
    <property type="protein sequence ID" value="KAE9192072.1"/>
    <property type="molecule type" value="Genomic_DNA"/>
</dbReference>
<proteinExistence type="predicted"/>
<dbReference type="Proteomes" id="UP000440732">
    <property type="component" value="Unassembled WGS sequence"/>
</dbReference>
<evidence type="ECO:0000313" key="4">
    <source>
        <dbReference type="EMBL" id="KAE9082574.1"/>
    </source>
</evidence>
<sequence>MRLRSSGISLVTISSTGMAVNTSITPLDMTLATVSTGMRKSTFLRRNDTSSGRSTPPKAHSGTTTHAPR</sequence>
<evidence type="ECO:0000313" key="14">
    <source>
        <dbReference type="Proteomes" id="UP000437068"/>
    </source>
</evidence>
<evidence type="ECO:0000313" key="5">
    <source>
        <dbReference type="EMBL" id="KAE9111697.1"/>
    </source>
</evidence>
<dbReference type="Proteomes" id="UP000433483">
    <property type="component" value="Unassembled WGS sequence"/>
</dbReference>
<comment type="caution">
    <text evidence="7">The sequence shown here is derived from an EMBL/GenBank/DDBJ whole genome shotgun (WGS) entry which is preliminary data.</text>
</comment>
<organism evidence="7 13">
    <name type="scientific">Phytophthora fragariae</name>
    <dbReference type="NCBI Taxonomy" id="53985"/>
    <lineage>
        <taxon>Eukaryota</taxon>
        <taxon>Sar</taxon>
        <taxon>Stramenopiles</taxon>
        <taxon>Oomycota</taxon>
        <taxon>Peronosporomycetes</taxon>
        <taxon>Peronosporales</taxon>
        <taxon>Peronosporaceae</taxon>
        <taxon>Phytophthora</taxon>
    </lineage>
</organism>
<dbReference type="Proteomes" id="UP000488956">
    <property type="component" value="Unassembled WGS sequence"/>
</dbReference>
<evidence type="ECO:0000313" key="9">
    <source>
        <dbReference type="EMBL" id="KAE9232176.1"/>
    </source>
</evidence>
<evidence type="ECO:0000256" key="1">
    <source>
        <dbReference type="SAM" id="MobiDB-lite"/>
    </source>
</evidence>
<dbReference type="Proteomes" id="UP000429523">
    <property type="component" value="Unassembled WGS sequence"/>
</dbReference>
<dbReference type="AlphaFoldDB" id="A0A6A3W8E1"/>
<dbReference type="EMBL" id="QXGC01000506">
    <property type="protein sequence ID" value="KAE9232176.1"/>
    <property type="molecule type" value="Genomic_DNA"/>
</dbReference>
<evidence type="ECO:0000313" key="18">
    <source>
        <dbReference type="Proteomes" id="UP000460718"/>
    </source>
</evidence>
<dbReference type="Proteomes" id="UP000440367">
    <property type="component" value="Unassembled WGS sequence"/>
</dbReference>
<gene>
    <name evidence="10" type="ORF">PF001_g22099</name>
    <name evidence="8" type="ORF">PF002_g24306</name>
    <name evidence="9" type="ORF">PF004_g9993</name>
    <name evidence="7" type="ORF">PF005_g23127</name>
    <name evidence="6" type="ORF">PF006_g10654</name>
    <name evidence="5" type="ORF">PF007_g11384</name>
    <name evidence="11" type="ORF">PF008_g23301</name>
    <name evidence="2" type="ORF">PF009_g11760</name>
    <name evidence="4" type="ORF">PF010_g21534</name>
    <name evidence="3" type="ORF">PF011_g21291</name>
</gene>
<dbReference type="Proteomes" id="UP000476176">
    <property type="component" value="Unassembled WGS sequence"/>
</dbReference>
<evidence type="ECO:0000313" key="20">
    <source>
        <dbReference type="Proteomes" id="UP000486351"/>
    </source>
</evidence>
<evidence type="ECO:0000313" key="8">
    <source>
        <dbReference type="EMBL" id="KAE9192072.1"/>
    </source>
</evidence>
<evidence type="ECO:0000313" key="3">
    <source>
        <dbReference type="EMBL" id="KAE8983200.1"/>
    </source>
</evidence>
<dbReference type="EMBL" id="QXFY01002322">
    <property type="protein sequence ID" value="KAE9299251.1"/>
    <property type="molecule type" value="Genomic_DNA"/>
</dbReference>
<feature type="region of interest" description="Disordered" evidence="1">
    <location>
        <begin position="39"/>
        <end position="69"/>
    </location>
</feature>
<evidence type="ECO:0000313" key="7">
    <source>
        <dbReference type="EMBL" id="KAE9180806.1"/>
    </source>
</evidence>
<evidence type="ECO:0000313" key="11">
    <source>
        <dbReference type="EMBL" id="KAE9299251.1"/>
    </source>
</evidence>
<keyword evidence="13" id="KW-1185">Reference proteome</keyword>
<evidence type="ECO:0000313" key="15">
    <source>
        <dbReference type="Proteomes" id="UP000440367"/>
    </source>
</evidence>
<evidence type="ECO:0000313" key="10">
    <source>
        <dbReference type="EMBL" id="KAE9285021.1"/>
    </source>
</evidence>
<dbReference type="Proteomes" id="UP000460718">
    <property type="component" value="Unassembled WGS sequence"/>
</dbReference>
<dbReference type="Proteomes" id="UP000441208">
    <property type="component" value="Unassembled WGS sequence"/>
</dbReference>
<protein>
    <submittedName>
        <fullName evidence="7">Uncharacterized protein</fullName>
    </submittedName>
</protein>
<name>A0A6A3W8E1_9STRA</name>
<dbReference type="EMBL" id="QXGF01000564">
    <property type="protein sequence ID" value="KAE8938353.1"/>
    <property type="molecule type" value="Genomic_DNA"/>
</dbReference>
<evidence type="ECO:0000313" key="17">
    <source>
        <dbReference type="Proteomes" id="UP000441208"/>
    </source>
</evidence>
<accession>A0A6A3W8E1</accession>
<dbReference type="Proteomes" id="UP000437068">
    <property type="component" value="Unassembled WGS sequence"/>
</dbReference>
<evidence type="ECO:0000313" key="19">
    <source>
        <dbReference type="Proteomes" id="UP000476176"/>
    </source>
</evidence>
<evidence type="ECO:0000313" key="6">
    <source>
        <dbReference type="EMBL" id="KAE9144410.1"/>
    </source>
</evidence>
<evidence type="ECO:0000313" key="2">
    <source>
        <dbReference type="EMBL" id="KAE8938353.1"/>
    </source>
</evidence>
<dbReference type="EMBL" id="QXGB01002162">
    <property type="protein sequence ID" value="KAE9180806.1"/>
    <property type="molecule type" value="Genomic_DNA"/>
</dbReference>